<proteinExistence type="inferred from homology"/>
<dbReference type="PROSITE" id="PS01085">
    <property type="entry name" value="RIBUL_P_3_EPIMER_1"/>
    <property type="match status" value="1"/>
</dbReference>
<dbReference type="InterPro" id="IPR011060">
    <property type="entry name" value="RibuloseP-bd_barrel"/>
</dbReference>
<dbReference type="GO" id="GO:0004750">
    <property type="term" value="F:D-ribulose-phosphate 3-epimerase activity"/>
    <property type="evidence" value="ECO:0007669"/>
    <property type="project" value="UniProtKB-EC"/>
</dbReference>
<keyword evidence="18" id="KW-1185">Reference proteome</keyword>
<keyword evidence="15" id="KW-0862">Zinc</keyword>
<comment type="pathway">
    <text evidence="6">Carbohydrate degradation; pentose phosphate pathway; D-xylulose 5-phosphate from D-ribulose 5-phosphate (non-oxidative stage): step 1/1.</text>
</comment>
<evidence type="ECO:0000256" key="7">
    <source>
        <dbReference type="ARBA" id="ARBA00009541"/>
    </source>
</evidence>
<dbReference type="PIRSF" id="PIRSF001461">
    <property type="entry name" value="RPE"/>
    <property type="match status" value="1"/>
</dbReference>
<evidence type="ECO:0000256" key="6">
    <source>
        <dbReference type="ARBA" id="ARBA00005016"/>
    </source>
</evidence>
<evidence type="ECO:0000256" key="13">
    <source>
        <dbReference type="PIRNR" id="PIRNR001461"/>
    </source>
</evidence>
<dbReference type="OrthoDB" id="1927044at2759"/>
<dbReference type="EC" id="5.1.3.1" evidence="8 13"/>
<evidence type="ECO:0000256" key="4">
    <source>
        <dbReference type="ARBA" id="ARBA00001947"/>
    </source>
</evidence>
<comment type="cofactor">
    <cofactor evidence="4">
        <name>Zn(2+)</name>
        <dbReference type="ChEBI" id="CHEBI:29105"/>
    </cofactor>
</comment>
<feature type="binding site" evidence="16">
    <location>
        <position position="76"/>
    </location>
    <ligand>
        <name>substrate</name>
    </ligand>
</feature>
<dbReference type="Gene3D" id="3.20.20.70">
    <property type="entry name" value="Aldolase class I"/>
    <property type="match status" value="1"/>
</dbReference>
<dbReference type="CDD" id="cd00429">
    <property type="entry name" value="RPE"/>
    <property type="match status" value="1"/>
</dbReference>
<gene>
    <name evidence="17" type="ORF">FGADI_5476</name>
</gene>
<dbReference type="EMBL" id="JABFAI010000125">
    <property type="protein sequence ID" value="KAF4954153.1"/>
    <property type="molecule type" value="Genomic_DNA"/>
</dbReference>
<dbReference type="InterPro" id="IPR000056">
    <property type="entry name" value="Ribul_P_3_epim-like"/>
</dbReference>
<dbReference type="NCBIfam" id="NF004076">
    <property type="entry name" value="PRK05581.1-4"/>
    <property type="match status" value="1"/>
</dbReference>
<reference evidence="17" key="2">
    <citation type="submission" date="2020-05" db="EMBL/GenBank/DDBJ databases">
        <authorList>
            <person name="Kim H.-S."/>
            <person name="Proctor R.H."/>
            <person name="Brown D.W."/>
        </authorList>
    </citation>
    <scope>NUCLEOTIDE SEQUENCE</scope>
    <source>
        <strain evidence="17">NRRL 45417</strain>
    </source>
</reference>
<feature type="binding site" evidence="15">
    <location>
        <position position="37"/>
    </location>
    <ligand>
        <name>a divalent metal cation</name>
        <dbReference type="ChEBI" id="CHEBI:60240"/>
    </ligand>
</feature>
<protein>
    <recommendedName>
        <fullName evidence="9 13">Ribulose-phosphate 3-epimerase</fullName>
        <ecNumber evidence="8 13">5.1.3.1</ecNumber>
    </recommendedName>
</protein>
<dbReference type="InterPro" id="IPR013785">
    <property type="entry name" value="Aldolase_TIM"/>
</dbReference>
<feature type="binding site" evidence="15">
    <location>
        <position position="76"/>
    </location>
    <ligand>
        <name>a divalent metal cation</name>
        <dbReference type="ChEBI" id="CHEBI:60240"/>
    </ligand>
</feature>
<dbReference type="SUPFAM" id="SSF51366">
    <property type="entry name" value="Ribulose-phoshate binding barrel"/>
    <property type="match status" value="1"/>
</dbReference>
<comment type="catalytic activity">
    <reaction evidence="1 13">
        <text>D-ribulose 5-phosphate = D-xylulose 5-phosphate</text>
        <dbReference type="Rhea" id="RHEA:13677"/>
        <dbReference type="ChEBI" id="CHEBI:57737"/>
        <dbReference type="ChEBI" id="CHEBI:58121"/>
        <dbReference type="EC" id="5.1.3.1"/>
    </reaction>
</comment>
<dbReference type="PROSITE" id="PS01086">
    <property type="entry name" value="RIBUL_P_3_EPIMER_2"/>
    <property type="match status" value="1"/>
</dbReference>
<evidence type="ECO:0000256" key="10">
    <source>
        <dbReference type="ARBA" id="ARBA00022723"/>
    </source>
</evidence>
<comment type="cofactor">
    <cofactor evidence="15">
        <name>a divalent metal cation</name>
        <dbReference type="ChEBI" id="CHEBI:60240"/>
    </cofactor>
    <text evidence="15">Binds 1 divalent metal cation per subunit.</text>
</comment>
<dbReference type="Pfam" id="PF00834">
    <property type="entry name" value="Ribul_P_3_epim"/>
    <property type="match status" value="1"/>
</dbReference>
<feature type="binding site" evidence="16">
    <location>
        <position position="204"/>
    </location>
    <ligand>
        <name>substrate</name>
    </ligand>
</feature>
<keyword evidence="12 15" id="KW-0170">Cobalt</keyword>
<evidence type="ECO:0000256" key="2">
    <source>
        <dbReference type="ARBA" id="ARBA00001936"/>
    </source>
</evidence>
<dbReference type="NCBIfam" id="TIGR01163">
    <property type="entry name" value="rpe"/>
    <property type="match status" value="1"/>
</dbReference>
<keyword evidence="13" id="KW-0119">Carbohydrate metabolism</keyword>
<comment type="cofactor">
    <cofactor evidence="3">
        <name>Co(2+)</name>
        <dbReference type="ChEBI" id="CHEBI:48828"/>
    </cofactor>
</comment>
<dbReference type="UniPathway" id="UPA00115">
    <property type="reaction ID" value="UER00411"/>
</dbReference>
<evidence type="ECO:0000256" key="14">
    <source>
        <dbReference type="PIRSR" id="PIRSR001461-1"/>
    </source>
</evidence>
<organism evidence="17 18">
    <name type="scientific">Fusarium gaditjirri</name>
    <dbReference type="NCBI Taxonomy" id="282569"/>
    <lineage>
        <taxon>Eukaryota</taxon>
        <taxon>Fungi</taxon>
        <taxon>Dikarya</taxon>
        <taxon>Ascomycota</taxon>
        <taxon>Pezizomycotina</taxon>
        <taxon>Sordariomycetes</taxon>
        <taxon>Hypocreomycetidae</taxon>
        <taxon>Hypocreales</taxon>
        <taxon>Nectriaceae</taxon>
        <taxon>Fusarium</taxon>
        <taxon>Fusarium nisikadoi species complex</taxon>
    </lineage>
</organism>
<name>A0A8H4WX80_9HYPO</name>
<feature type="binding site" evidence="16">
    <location>
        <position position="10"/>
    </location>
    <ligand>
        <name>substrate</name>
    </ligand>
</feature>
<dbReference type="PANTHER" id="PTHR11749">
    <property type="entry name" value="RIBULOSE-5-PHOSPHATE-3-EPIMERASE"/>
    <property type="match status" value="1"/>
</dbReference>
<feature type="binding site" evidence="16">
    <location>
        <begin position="224"/>
        <end position="225"/>
    </location>
    <ligand>
        <name>substrate</name>
    </ligand>
</feature>
<dbReference type="InterPro" id="IPR026019">
    <property type="entry name" value="Ribul_P_3_epim"/>
</dbReference>
<evidence type="ECO:0000256" key="1">
    <source>
        <dbReference type="ARBA" id="ARBA00001782"/>
    </source>
</evidence>
<comment type="cofactor">
    <cofactor evidence="5">
        <name>Fe(2+)</name>
        <dbReference type="ChEBI" id="CHEBI:29033"/>
    </cofactor>
</comment>
<feature type="binding site" evidence="15">
    <location>
        <position position="202"/>
    </location>
    <ligand>
        <name>a divalent metal cation</name>
        <dbReference type="ChEBI" id="CHEBI:60240"/>
    </ligand>
</feature>
<feature type="active site" description="Proton donor" evidence="14">
    <location>
        <position position="202"/>
    </location>
</feature>
<comment type="similarity">
    <text evidence="7 13">Belongs to the ribulose-phosphate 3-epimerase family.</text>
</comment>
<evidence type="ECO:0000256" key="9">
    <source>
        <dbReference type="ARBA" id="ARBA00013920"/>
    </source>
</evidence>
<dbReference type="GO" id="GO:0005975">
    <property type="term" value="P:carbohydrate metabolic process"/>
    <property type="evidence" value="ECO:0007669"/>
    <property type="project" value="InterPro"/>
</dbReference>
<dbReference type="AlphaFoldDB" id="A0A8H4WX80"/>
<feature type="binding site" evidence="15">
    <location>
        <position position="35"/>
    </location>
    <ligand>
        <name>a divalent metal cation</name>
        <dbReference type="ChEBI" id="CHEBI:60240"/>
    </ligand>
</feature>
<sequence>MAPKTIIAPSILSADFAQLGHDCARTMEQGADWLHVDIMDGHFVPNITFGPPVVASIRGHVDQPAEAHGRGTFDCHMMIAEPKKWVKEFKKAGCNLYCFHYEAAFSSAAESPEQQTDEKTNPKALIRYIHDQGLLAGIAIKPDTSVDVLWEILENSDEKERPDMVLVMTVYPGFGGQKFMASELPKVQALREKYPELNIEVDGGLGPKTIDEAADAGANVIVAGSAVFGAKDPSEVIAQLRQAVDARSAKQEFSDDVTRDERTLLSPAILLYFNWP</sequence>
<keyword evidence="10 15" id="KW-0479">Metal-binding</keyword>
<evidence type="ECO:0000256" key="5">
    <source>
        <dbReference type="ARBA" id="ARBA00001954"/>
    </source>
</evidence>
<evidence type="ECO:0000313" key="18">
    <source>
        <dbReference type="Proteomes" id="UP000604273"/>
    </source>
</evidence>
<evidence type="ECO:0000256" key="3">
    <source>
        <dbReference type="ARBA" id="ARBA00001941"/>
    </source>
</evidence>
<dbReference type="FunFam" id="3.20.20.70:FF:000130">
    <property type="entry name" value="Ribulose-phosphate 3-epimerase"/>
    <property type="match status" value="1"/>
</dbReference>
<evidence type="ECO:0000256" key="16">
    <source>
        <dbReference type="PIRSR" id="PIRSR001461-3"/>
    </source>
</evidence>
<keyword evidence="15" id="KW-0464">Manganese</keyword>
<evidence type="ECO:0000256" key="15">
    <source>
        <dbReference type="PIRSR" id="PIRSR001461-2"/>
    </source>
</evidence>
<dbReference type="GO" id="GO:0046872">
    <property type="term" value="F:metal ion binding"/>
    <property type="evidence" value="ECO:0007669"/>
    <property type="project" value="UniProtKB-KW"/>
</dbReference>
<dbReference type="GO" id="GO:0006098">
    <property type="term" value="P:pentose-phosphate shunt"/>
    <property type="evidence" value="ECO:0007669"/>
    <property type="project" value="UniProtKB-UniPathway"/>
</dbReference>
<dbReference type="HAMAP" id="MF_02227">
    <property type="entry name" value="RPE"/>
    <property type="match status" value="1"/>
</dbReference>
<feature type="binding site" evidence="16">
    <location>
        <begin position="173"/>
        <end position="176"/>
    </location>
    <ligand>
        <name>substrate</name>
    </ligand>
</feature>
<comment type="caution">
    <text evidence="17">The sequence shown here is derived from an EMBL/GenBank/DDBJ whole genome shotgun (WGS) entry which is preliminary data.</text>
</comment>
<evidence type="ECO:0000256" key="8">
    <source>
        <dbReference type="ARBA" id="ARBA00013188"/>
    </source>
</evidence>
<evidence type="ECO:0000256" key="12">
    <source>
        <dbReference type="ARBA" id="ARBA00023285"/>
    </source>
</evidence>
<reference evidence="17" key="1">
    <citation type="journal article" date="2020" name="BMC Genomics">
        <title>Correction to: Identification and distribution of gene clusters required for synthesis of sphingolipid metabolism inhibitors in diverse species of the filamentous fungus Fusarium.</title>
        <authorList>
            <person name="Kim H.S."/>
            <person name="Lohmar J.M."/>
            <person name="Busman M."/>
            <person name="Brown D.W."/>
            <person name="Naumann T.A."/>
            <person name="Divon H.H."/>
            <person name="Lysoe E."/>
            <person name="Uhlig S."/>
            <person name="Proctor R.H."/>
        </authorList>
    </citation>
    <scope>NUCLEOTIDE SEQUENCE</scope>
    <source>
        <strain evidence="17">NRRL 45417</strain>
    </source>
</reference>
<dbReference type="Proteomes" id="UP000604273">
    <property type="component" value="Unassembled WGS sequence"/>
</dbReference>
<evidence type="ECO:0000256" key="11">
    <source>
        <dbReference type="ARBA" id="ARBA00023235"/>
    </source>
</evidence>
<accession>A0A8H4WX80</accession>
<keyword evidence="11 13" id="KW-0413">Isomerase</keyword>
<feature type="active site" description="Proton acceptor" evidence="14">
    <location>
        <position position="37"/>
    </location>
</feature>
<comment type="cofactor">
    <cofactor evidence="2">
        <name>Mn(2+)</name>
        <dbReference type="ChEBI" id="CHEBI:29035"/>
    </cofactor>
</comment>
<evidence type="ECO:0000313" key="17">
    <source>
        <dbReference type="EMBL" id="KAF4954153.1"/>
    </source>
</evidence>